<evidence type="ECO:0000256" key="1">
    <source>
        <dbReference type="SAM" id="MobiDB-lite"/>
    </source>
</evidence>
<reference evidence="2" key="1">
    <citation type="submission" date="2021-01" db="EMBL/GenBank/DDBJ databases">
        <authorList>
            <person name="Corre E."/>
            <person name="Pelletier E."/>
            <person name="Niang G."/>
            <person name="Scheremetjew M."/>
            <person name="Finn R."/>
            <person name="Kale V."/>
            <person name="Holt S."/>
            <person name="Cochrane G."/>
            <person name="Meng A."/>
            <person name="Brown T."/>
            <person name="Cohen L."/>
        </authorList>
    </citation>
    <scope>NUCLEOTIDE SEQUENCE</scope>
    <source>
        <strain evidence="2">PLY182g</strain>
    </source>
</reference>
<gene>
    <name evidence="2" type="ORF">CPEL01642_LOCUS13617</name>
</gene>
<dbReference type="EMBL" id="HBEY01028707">
    <property type="protein sequence ID" value="CAD8610239.1"/>
    <property type="molecule type" value="Transcribed_RNA"/>
</dbReference>
<feature type="region of interest" description="Disordered" evidence="1">
    <location>
        <begin position="54"/>
        <end position="92"/>
    </location>
</feature>
<organism evidence="2">
    <name type="scientific">Coccolithus braarudii</name>
    <dbReference type="NCBI Taxonomy" id="221442"/>
    <lineage>
        <taxon>Eukaryota</taxon>
        <taxon>Haptista</taxon>
        <taxon>Haptophyta</taxon>
        <taxon>Prymnesiophyceae</taxon>
        <taxon>Coccolithales</taxon>
        <taxon>Coccolithaceae</taxon>
        <taxon>Coccolithus</taxon>
    </lineage>
</organism>
<name>A0A7S0Q4B0_9EUKA</name>
<accession>A0A7S0Q4B0</accession>
<protein>
    <recommendedName>
        <fullName evidence="3">FLZ-type domain-containing protein</fullName>
    </recommendedName>
</protein>
<proteinExistence type="predicted"/>
<evidence type="ECO:0000313" key="2">
    <source>
        <dbReference type="EMBL" id="CAD8610239.1"/>
    </source>
</evidence>
<sequence length="190" mass="20256">MDAKFSWCPPQLELRPWRSWRIQISLSHSLKQEDAKGHRASLASALCSSPEEDLADASSLAGSPSLVDPDDISVAQQSSPSQGSERCPFEQQPSMTNMHSTCGLRSLLDSGSTSNFSLSSQSNASSPQGSLLFSLAMIDGADLSTASVDAPIGIISCSWCYASLLSHAEVYMGLGRPFCSLYCRRASIGS</sequence>
<dbReference type="AlphaFoldDB" id="A0A7S0Q4B0"/>
<feature type="compositionally biased region" description="Polar residues" evidence="1">
    <location>
        <begin position="74"/>
        <end position="84"/>
    </location>
</feature>
<evidence type="ECO:0008006" key="3">
    <source>
        <dbReference type="Google" id="ProtNLM"/>
    </source>
</evidence>